<dbReference type="RefSeq" id="WP_145434728.1">
    <property type="nucleotide sequence ID" value="NZ_CP036339.1"/>
</dbReference>
<dbReference type="KEGG" id="llh:I41_42320"/>
<dbReference type="SUPFAM" id="SSF49464">
    <property type="entry name" value="Carboxypeptidase regulatory domain-like"/>
    <property type="match status" value="1"/>
</dbReference>
<dbReference type="EMBL" id="CP036339">
    <property type="protein sequence ID" value="QDT75024.1"/>
    <property type="molecule type" value="Genomic_DNA"/>
</dbReference>
<dbReference type="InterPro" id="IPR008972">
    <property type="entry name" value="Cupredoxin"/>
</dbReference>
<dbReference type="AlphaFoldDB" id="A0A517U322"/>
<organism evidence="2 3">
    <name type="scientific">Lacipirellula limnantheis</name>
    <dbReference type="NCBI Taxonomy" id="2528024"/>
    <lineage>
        <taxon>Bacteria</taxon>
        <taxon>Pseudomonadati</taxon>
        <taxon>Planctomycetota</taxon>
        <taxon>Planctomycetia</taxon>
        <taxon>Pirellulales</taxon>
        <taxon>Lacipirellulaceae</taxon>
        <taxon>Lacipirellula</taxon>
    </lineage>
</organism>
<protein>
    <recommendedName>
        <fullName evidence="4">Rhamnogalacturonan lyase domain-containing protein</fullName>
    </recommendedName>
</protein>
<dbReference type="InterPro" id="IPR008969">
    <property type="entry name" value="CarboxyPept-like_regulatory"/>
</dbReference>
<dbReference type="OrthoDB" id="9772097at2"/>
<reference evidence="2 3" key="1">
    <citation type="submission" date="2019-02" db="EMBL/GenBank/DDBJ databases">
        <title>Deep-cultivation of Planctomycetes and their phenomic and genomic characterization uncovers novel biology.</title>
        <authorList>
            <person name="Wiegand S."/>
            <person name="Jogler M."/>
            <person name="Boedeker C."/>
            <person name="Pinto D."/>
            <person name="Vollmers J."/>
            <person name="Rivas-Marin E."/>
            <person name="Kohn T."/>
            <person name="Peeters S.H."/>
            <person name="Heuer A."/>
            <person name="Rast P."/>
            <person name="Oberbeckmann S."/>
            <person name="Bunk B."/>
            <person name="Jeske O."/>
            <person name="Meyerdierks A."/>
            <person name="Storesund J.E."/>
            <person name="Kallscheuer N."/>
            <person name="Luecker S."/>
            <person name="Lage O.M."/>
            <person name="Pohl T."/>
            <person name="Merkel B.J."/>
            <person name="Hornburger P."/>
            <person name="Mueller R.-W."/>
            <person name="Bruemmer F."/>
            <person name="Labrenz M."/>
            <person name="Spormann A.M."/>
            <person name="Op den Camp H."/>
            <person name="Overmann J."/>
            <person name="Amann R."/>
            <person name="Jetten M.S.M."/>
            <person name="Mascher T."/>
            <person name="Medema M.H."/>
            <person name="Devos D.P."/>
            <person name="Kaster A.-K."/>
            <person name="Ovreas L."/>
            <person name="Rohde M."/>
            <person name="Galperin M.Y."/>
            <person name="Jogler C."/>
        </authorList>
    </citation>
    <scope>NUCLEOTIDE SEQUENCE [LARGE SCALE GENOMIC DNA]</scope>
    <source>
        <strain evidence="2 3">I41</strain>
    </source>
</reference>
<evidence type="ECO:0000256" key="1">
    <source>
        <dbReference type="SAM" id="SignalP"/>
    </source>
</evidence>
<feature type="signal peptide" evidence="1">
    <location>
        <begin position="1"/>
        <end position="27"/>
    </location>
</feature>
<feature type="chain" id="PRO_5022021948" description="Rhamnogalacturonan lyase domain-containing protein" evidence="1">
    <location>
        <begin position="28"/>
        <end position="264"/>
    </location>
</feature>
<keyword evidence="1" id="KW-0732">Signal</keyword>
<dbReference type="Gene3D" id="2.60.40.420">
    <property type="entry name" value="Cupredoxins - blue copper proteins"/>
    <property type="match status" value="1"/>
</dbReference>
<dbReference type="Proteomes" id="UP000317909">
    <property type="component" value="Chromosome"/>
</dbReference>
<gene>
    <name evidence="2" type="ORF">I41_42320</name>
</gene>
<sequence length="264" mass="28727" precursor="true">MSSNAFRRMCTVFALGAAVAVSSTAAAAEWGTVKGKFVFKGDVKPEKIVPNKDTEYCSKHELVDESVVVGDGGELANVFVYLNPGRGKKLEVHPDVKPADKPLVLDNHGCRFEPHAMTVWTADKFEIRNSDEGIGHNTNASMLFANPKFNEQVTNGAPILKQFTKSESYPSKVACNVHPWMNAYVLIRDNPYMAVSAADGTFEIKNVPAGKHDFAFWHEAKGNLKDLKVGKDKADRKGQLAIDVPAGKTVDLGVIEITPALLGK</sequence>
<dbReference type="SUPFAM" id="SSF49503">
    <property type="entry name" value="Cupredoxins"/>
    <property type="match status" value="1"/>
</dbReference>
<keyword evidence="3" id="KW-1185">Reference proteome</keyword>
<evidence type="ECO:0000313" key="3">
    <source>
        <dbReference type="Proteomes" id="UP000317909"/>
    </source>
</evidence>
<evidence type="ECO:0000313" key="2">
    <source>
        <dbReference type="EMBL" id="QDT75024.1"/>
    </source>
</evidence>
<name>A0A517U322_9BACT</name>
<proteinExistence type="predicted"/>
<accession>A0A517U322</accession>
<evidence type="ECO:0008006" key="4">
    <source>
        <dbReference type="Google" id="ProtNLM"/>
    </source>
</evidence>